<reference evidence="2" key="1">
    <citation type="submission" date="2020-11" db="EMBL/GenBank/DDBJ databases">
        <authorList>
            <consortium name="DOE Joint Genome Institute"/>
            <person name="Ahrendt S."/>
            <person name="Riley R."/>
            <person name="Andreopoulos W."/>
            <person name="Labutti K."/>
            <person name="Pangilinan J."/>
            <person name="Ruiz-Duenas F.J."/>
            <person name="Barrasa J.M."/>
            <person name="Sanchez-Garcia M."/>
            <person name="Camarero S."/>
            <person name="Miyauchi S."/>
            <person name="Serrano A."/>
            <person name="Linde D."/>
            <person name="Babiker R."/>
            <person name="Drula E."/>
            <person name="Ayuso-Fernandez I."/>
            <person name="Pacheco R."/>
            <person name="Padilla G."/>
            <person name="Ferreira P."/>
            <person name="Barriuso J."/>
            <person name="Kellner H."/>
            <person name="Castanera R."/>
            <person name="Alfaro M."/>
            <person name="Ramirez L."/>
            <person name="Pisabarro A.G."/>
            <person name="Kuo A."/>
            <person name="Tritt A."/>
            <person name="Lipzen A."/>
            <person name="He G."/>
            <person name="Yan M."/>
            <person name="Ng V."/>
            <person name="Cullen D."/>
            <person name="Martin F."/>
            <person name="Rosso M.-N."/>
            <person name="Henrissat B."/>
            <person name="Hibbett D."/>
            <person name="Martinez A.T."/>
            <person name="Grigoriev I.V."/>
        </authorList>
    </citation>
    <scope>NUCLEOTIDE SEQUENCE</scope>
    <source>
        <strain evidence="2">CBS 506.95</strain>
    </source>
</reference>
<dbReference type="Proteomes" id="UP000807306">
    <property type="component" value="Unassembled WGS sequence"/>
</dbReference>
<dbReference type="AlphaFoldDB" id="A0A9P6E4Z4"/>
<gene>
    <name evidence="2" type="ORF">CPB83DRAFT_864125</name>
</gene>
<dbReference type="EMBL" id="MU157938">
    <property type="protein sequence ID" value="KAF9522651.1"/>
    <property type="molecule type" value="Genomic_DNA"/>
</dbReference>
<comment type="caution">
    <text evidence="2">The sequence shown here is derived from an EMBL/GenBank/DDBJ whole genome shotgun (WGS) entry which is preliminary data.</text>
</comment>
<keyword evidence="3" id="KW-1185">Reference proteome</keyword>
<evidence type="ECO:0000313" key="2">
    <source>
        <dbReference type="EMBL" id="KAF9522651.1"/>
    </source>
</evidence>
<proteinExistence type="predicted"/>
<feature type="region of interest" description="Disordered" evidence="1">
    <location>
        <begin position="128"/>
        <end position="155"/>
    </location>
</feature>
<sequence length="196" mass="21171">MIAVVIVIGLILMVLTSLRRRRREARRRPRGVITSTYLPEDSSAETFEAQHLPMPFEPVGGRSAHLNSGGHYAAIPSMSSHAGSLVHLNPGHVGYAHSWRGSPEPHNSGVVDYRDTWRSTSVPPAAAMEYTPSFSGSGIRPTASEPTNESWGALPSPHDSPYLAPRQLPPIFGSALRVAPNQHGFLPQGSETGQTH</sequence>
<evidence type="ECO:0000313" key="3">
    <source>
        <dbReference type="Proteomes" id="UP000807306"/>
    </source>
</evidence>
<accession>A0A9P6E4Z4</accession>
<organism evidence="2 3">
    <name type="scientific">Crepidotus variabilis</name>
    <dbReference type="NCBI Taxonomy" id="179855"/>
    <lineage>
        <taxon>Eukaryota</taxon>
        <taxon>Fungi</taxon>
        <taxon>Dikarya</taxon>
        <taxon>Basidiomycota</taxon>
        <taxon>Agaricomycotina</taxon>
        <taxon>Agaricomycetes</taxon>
        <taxon>Agaricomycetidae</taxon>
        <taxon>Agaricales</taxon>
        <taxon>Agaricineae</taxon>
        <taxon>Crepidotaceae</taxon>
        <taxon>Crepidotus</taxon>
    </lineage>
</organism>
<name>A0A9P6E4Z4_9AGAR</name>
<evidence type="ECO:0000256" key="1">
    <source>
        <dbReference type="SAM" id="MobiDB-lite"/>
    </source>
</evidence>
<protein>
    <submittedName>
        <fullName evidence="2">Uncharacterized protein</fullName>
    </submittedName>
</protein>